<dbReference type="OrthoDB" id="8611at10239"/>
<keyword evidence="2" id="KW-1185">Reference proteome</keyword>
<evidence type="ECO:0000313" key="2">
    <source>
        <dbReference type="Proteomes" id="UP000000457"/>
    </source>
</evidence>
<dbReference type="EMBL" id="JN882285">
    <property type="protein sequence ID" value="AFC21631.1"/>
    <property type="molecule type" value="Genomic_DNA"/>
</dbReference>
<gene>
    <name evidence="1" type="ORF">GAP32_181</name>
</gene>
<sequence length="123" mass="14827">MIYGFGIYDGTFVGKNNENLIYQIWVGMIKRCYSTRHQIANPSYIGTTVSDDWKLYSNFEKWYNENYIDGFYLDKDIIGGSKKNIRRKHVRLYQEKLIIVLQKVIRQEVNFLWVFVTIKRKNR</sequence>
<protein>
    <submittedName>
        <fullName evidence="1">Uncharacterized protein</fullName>
    </submittedName>
</protein>
<dbReference type="RefSeq" id="YP_006987286.1">
    <property type="nucleotide sequence ID" value="NC_019401.1"/>
</dbReference>
<proteinExistence type="predicted"/>
<dbReference type="GeneID" id="13993921"/>
<organism evidence="1 2">
    <name type="scientific">Cronobacter phage vB_CsaM_GAP32</name>
    <dbReference type="NCBI Taxonomy" id="1141136"/>
    <lineage>
        <taxon>Viruses</taxon>
        <taxon>Duplodnaviria</taxon>
        <taxon>Heunggongvirae</taxon>
        <taxon>Uroviricota</taxon>
        <taxon>Caudoviricetes</taxon>
        <taxon>Mimasvirus</taxon>
        <taxon>Mimasvirus GAP32</taxon>
    </lineage>
</organism>
<dbReference type="KEGG" id="vg:13993921"/>
<dbReference type="Proteomes" id="UP000000457">
    <property type="component" value="Segment"/>
</dbReference>
<name>K4F5X7_9CAUD</name>
<reference evidence="1 2" key="1">
    <citation type="journal article" date="2014" name="Virology">
        <title>Supersize me: Cronobacter sakazakii phage GAP32.</title>
        <authorList>
            <person name="Abbasifar R."/>
            <person name="Griffiths M.W."/>
            <person name="Sabour P.M."/>
            <person name="Ackermann H.-W."/>
            <person name="Vandersteegen K."/>
            <person name="Lavigne R."/>
            <person name="Noben J.-P."/>
            <person name="Villa A.A."/>
            <person name="Abbasifar A."/>
            <person name="Nash J.H.E."/>
            <person name="Kropinski A.M."/>
        </authorList>
    </citation>
    <scope>NUCLEOTIDE SEQUENCE [LARGE SCALE GENOMIC DNA]</scope>
    <source>
        <strain evidence="1">GAP-32</strain>
    </source>
</reference>
<accession>K4F5X7</accession>
<evidence type="ECO:0000313" key="1">
    <source>
        <dbReference type="EMBL" id="AFC21631.1"/>
    </source>
</evidence>